<sequence length="55" mass="6593">MVMAQAARRKKVSLSNFGILNVLCYYTREAEVKSASRFLLYFEFLWRFFYEVDAL</sequence>
<protein>
    <submittedName>
        <fullName evidence="1">Uncharacterized protein</fullName>
    </submittedName>
</protein>
<organism evidence="1 2">
    <name type="scientific">Butyrivibrio proteoclasticus</name>
    <dbReference type="NCBI Taxonomy" id="43305"/>
    <lineage>
        <taxon>Bacteria</taxon>
        <taxon>Bacillati</taxon>
        <taxon>Bacillota</taxon>
        <taxon>Clostridia</taxon>
        <taxon>Lachnospirales</taxon>
        <taxon>Lachnospiraceae</taxon>
        <taxon>Butyrivibrio</taxon>
    </lineage>
</organism>
<name>A0A1I5V219_9FIRM</name>
<dbReference type="Proteomes" id="UP000182624">
    <property type="component" value="Unassembled WGS sequence"/>
</dbReference>
<dbReference type="AlphaFoldDB" id="A0A1I5V219"/>
<gene>
    <name evidence="1" type="ORF">SAMN04487928_11550</name>
</gene>
<accession>A0A1I5V219</accession>
<proteinExistence type="predicted"/>
<reference evidence="2" key="1">
    <citation type="submission" date="2016-10" db="EMBL/GenBank/DDBJ databases">
        <authorList>
            <person name="Varghese N."/>
            <person name="Submissions S."/>
        </authorList>
    </citation>
    <scope>NUCLEOTIDE SEQUENCE [LARGE SCALE GENOMIC DNA]</scope>
    <source>
        <strain evidence="2">P18</strain>
    </source>
</reference>
<dbReference type="EMBL" id="FOXO01000015">
    <property type="protein sequence ID" value="SFQ01529.1"/>
    <property type="molecule type" value="Genomic_DNA"/>
</dbReference>
<keyword evidence="2" id="KW-1185">Reference proteome</keyword>
<evidence type="ECO:0000313" key="2">
    <source>
        <dbReference type="Proteomes" id="UP000182624"/>
    </source>
</evidence>
<evidence type="ECO:0000313" key="1">
    <source>
        <dbReference type="EMBL" id="SFQ01529.1"/>
    </source>
</evidence>